<proteinExistence type="predicted"/>
<dbReference type="Gene3D" id="1.10.3490.10">
    <property type="entry name" value="PH0156-like"/>
    <property type="match status" value="1"/>
</dbReference>
<dbReference type="AlphaFoldDB" id="S5ZTT6"/>
<protein>
    <submittedName>
        <fullName evidence="1">Uncharacterized protein</fullName>
    </submittedName>
</protein>
<evidence type="ECO:0000313" key="2">
    <source>
        <dbReference type="Proteomes" id="UP000015502"/>
    </source>
</evidence>
<dbReference type="STRING" id="523849.OCC_14135"/>
<gene>
    <name evidence="1" type="ORF">OCC_14135</name>
</gene>
<dbReference type="EMBL" id="CP006670">
    <property type="protein sequence ID" value="AGT34309.1"/>
    <property type="molecule type" value="Genomic_DNA"/>
</dbReference>
<keyword evidence="2" id="KW-1185">Reference proteome</keyword>
<name>S5ZTT6_THELN</name>
<dbReference type="PaxDb" id="523849-OCC_14135"/>
<dbReference type="RefSeq" id="WP_020953742.1">
    <property type="nucleotide sequence ID" value="NC_022084.1"/>
</dbReference>
<reference evidence="1 2" key="1">
    <citation type="journal article" date="2012" name="J. Bacteriol.">
        <title>Genome sequence of the model hyperthermophilic archaeon Thermococcus litoralis NS-C.</title>
        <authorList>
            <person name="Gardner A.F."/>
            <person name="Kumar S."/>
            <person name="Perler F.B."/>
        </authorList>
    </citation>
    <scope>NUCLEOTIDE SEQUENCE [LARGE SCALE GENOMIC DNA]</scope>
    <source>
        <strain evidence="2">ATCC 51850 / DSM 5473 / JCM 8560 / NS-C</strain>
    </source>
</reference>
<accession>S5ZTT6</accession>
<evidence type="ECO:0000313" key="1">
    <source>
        <dbReference type="EMBL" id="AGT34309.1"/>
    </source>
</evidence>
<dbReference type="GeneID" id="95970141"/>
<dbReference type="KEGG" id="tlt:OCC_14135"/>
<organism evidence="1 2">
    <name type="scientific">Thermococcus litoralis (strain ATCC 51850 / DSM 5473 / JCM 8560 / NS-C)</name>
    <dbReference type="NCBI Taxonomy" id="523849"/>
    <lineage>
        <taxon>Archaea</taxon>
        <taxon>Methanobacteriati</taxon>
        <taxon>Methanobacteriota</taxon>
        <taxon>Thermococci</taxon>
        <taxon>Thermococcales</taxon>
        <taxon>Thermococcaceae</taxon>
        <taxon>Thermococcus</taxon>
    </lineage>
</organism>
<dbReference type="SUPFAM" id="SSF160945">
    <property type="entry name" value="PH0156-like"/>
    <property type="match status" value="1"/>
</dbReference>
<dbReference type="HOGENOM" id="CLU_1821111_0_0_2"/>
<sequence>MLAILEGDKTFKKLERAINILCVDLKRKLKPKEVIYLAMAAKKFWGNLEGFYEMSIMRTVLVSRFCKVCKLTTADLPASHLHWLAFGGNGNSPHLRGFRQSPFGLKTPHIEDCLTTKNYGSRLFKKLRKTKEFKCSICCYL</sequence>
<dbReference type="Proteomes" id="UP000015502">
    <property type="component" value="Chromosome"/>
</dbReference>